<protein>
    <submittedName>
        <fullName evidence="1">Wrap73 protein</fullName>
    </submittedName>
</protein>
<accession>A0A812RBA4</accession>
<dbReference type="Proteomes" id="UP000604046">
    <property type="component" value="Unassembled WGS sequence"/>
</dbReference>
<dbReference type="EMBL" id="CAJNDS010002320">
    <property type="protein sequence ID" value="CAE7430136.1"/>
    <property type="molecule type" value="Genomic_DNA"/>
</dbReference>
<evidence type="ECO:0000313" key="2">
    <source>
        <dbReference type="Proteomes" id="UP000604046"/>
    </source>
</evidence>
<keyword evidence="2" id="KW-1185">Reference proteome</keyword>
<comment type="caution">
    <text evidence="1">The sequence shown here is derived from an EMBL/GenBank/DDBJ whole genome shotgun (WGS) entry which is preliminary data.</text>
</comment>
<dbReference type="AlphaFoldDB" id="A0A812RBA4"/>
<gene>
    <name evidence="1" type="primary">Wrap73</name>
    <name evidence="1" type="ORF">SNAT2548_LOCUS23380</name>
</gene>
<organism evidence="1 2">
    <name type="scientific">Symbiodinium natans</name>
    <dbReference type="NCBI Taxonomy" id="878477"/>
    <lineage>
        <taxon>Eukaryota</taxon>
        <taxon>Sar</taxon>
        <taxon>Alveolata</taxon>
        <taxon>Dinophyceae</taxon>
        <taxon>Suessiales</taxon>
        <taxon>Symbiodiniaceae</taxon>
        <taxon>Symbiodinium</taxon>
    </lineage>
</organism>
<dbReference type="OrthoDB" id="412809at2759"/>
<reference evidence="1" key="1">
    <citation type="submission" date="2021-02" db="EMBL/GenBank/DDBJ databases">
        <authorList>
            <person name="Dougan E. K."/>
            <person name="Rhodes N."/>
            <person name="Thang M."/>
            <person name="Chan C."/>
        </authorList>
    </citation>
    <scope>NUCLEOTIDE SEQUENCE</scope>
</reference>
<proteinExistence type="predicted"/>
<name>A0A812RBA4_9DINO</name>
<evidence type="ECO:0000313" key="1">
    <source>
        <dbReference type="EMBL" id="CAE7430136.1"/>
    </source>
</evidence>
<feature type="non-terminal residue" evidence="1">
    <location>
        <position position="666"/>
    </location>
</feature>
<sequence>MSEPAHMYWLEMKMTAKSEEKCSRFLSKFTSVLELFHLGAMATASCQGAEMTIQSSPRPFPEGAEPVMQMFLAQVEHINYTESTLADISEVLADKDSPILAEVAKGFRAEFDVRVTKALQHAIIQKMESLIPARPESDCGQHEQPCVFQDGCCSTLSCVVPTLEGYDVEAWKDEQCRYNSSSCREYCLGPAGPEIVGLQNVQKLVKILVSLFKGASSDTRFAYDDAKRVELLRMVPVLNASYNDVVRMAKQHLFLVNASLTNAAMATQITPVAEAVQEAAECLDTIDSVTVKNLPGLKAALTFTGTHHFMLLDSLIKDTGVMGLFRTDAPAGESLAQTGSVDPMETLQDAVLKADEKVEEAVESIDSELPAPSKLAPVKASFSFGPSLDDFPTPNSVTYAIYHGDTAATGDGTGDWTVEVKLTAKDAELANSFVKRVTSTLGKVSMGHLVSATAAGKTVILESMPLPFPNKAMAAESIKMLMKHVGHINATALMNQDVHYLVEHPDEPLWNQIGHGFKFLLDASLTEAVEKILVDKAKQAATKSSECGALEASCDFEPGQCCSLEKCTSDPSQCSFNFTCAPVCASSKPDPRQFAKALAEKMVQMFAGASTDVRVAYDEDALQELDGVLGGSLPIFNMTFRSLQQMYAGMAYAIPPDVRGSPMALA</sequence>